<reference evidence="6" key="1">
    <citation type="submission" date="2020-03" db="EMBL/GenBank/DDBJ databases">
        <authorList>
            <person name="Guo F."/>
        </authorList>
    </citation>
    <scope>NUCLEOTIDE SEQUENCE</scope>
    <source>
        <strain evidence="6">JCM 30134</strain>
    </source>
</reference>
<keyword evidence="3" id="KW-0804">Transcription</keyword>
<evidence type="ECO:0000313" key="6">
    <source>
        <dbReference type="EMBL" id="NHO67293.1"/>
    </source>
</evidence>
<comment type="caution">
    <text evidence="6">The sequence shown here is derived from an EMBL/GenBank/DDBJ whole genome shotgun (WGS) entry which is preliminary data.</text>
</comment>
<dbReference type="InterPro" id="IPR050397">
    <property type="entry name" value="Env_Response_Regulators"/>
</dbReference>
<keyword evidence="2" id="KW-0238">DNA-binding</keyword>
<evidence type="ECO:0000256" key="2">
    <source>
        <dbReference type="ARBA" id="ARBA00023125"/>
    </source>
</evidence>
<dbReference type="GO" id="GO:0003700">
    <property type="term" value="F:DNA-binding transcription factor activity"/>
    <property type="evidence" value="ECO:0007669"/>
    <property type="project" value="TreeGrafter"/>
</dbReference>
<evidence type="ECO:0000259" key="4">
    <source>
        <dbReference type="PROSITE" id="PS50042"/>
    </source>
</evidence>
<dbReference type="SUPFAM" id="SSF46785">
    <property type="entry name" value="Winged helix' DNA-binding domain"/>
    <property type="match status" value="1"/>
</dbReference>
<gene>
    <name evidence="6" type="ORF">G8770_17225</name>
</gene>
<dbReference type="InterPro" id="IPR036390">
    <property type="entry name" value="WH_DNA-bd_sf"/>
</dbReference>
<feature type="domain" description="HTH crp-type" evidence="5">
    <location>
        <begin position="147"/>
        <end position="219"/>
    </location>
</feature>
<accession>A0A9E5T3M4</accession>
<sequence>MIQDIAQQETFFHSRLFKGLSKEDMQEVAGFTKSKRLKAGSYLFRQHSKATHAYTLISGALMLERTSQSGRRQVIDFSHPGNFIGITNNDEFEFSVYCLRDAHLQCYVRNNFLELADRNPVLKNNIRRTGSNVLTHTLDQLFALGQKKAHERVCYLLHELSLRQSGTDRETIDLFMNRQDIADYLGLTIETVSRAFSKLKKDGIIAVDSPHRVRIVEHEQLDTLASAR</sequence>
<dbReference type="InterPro" id="IPR018490">
    <property type="entry name" value="cNMP-bd_dom_sf"/>
</dbReference>
<dbReference type="SUPFAM" id="SSF51206">
    <property type="entry name" value="cAMP-binding domain-like"/>
    <property type="match status" value="1"/>
</dbReference>
<dbReference type="CDD" id="cd00092">
    <property type="entry name" value="HTH_CRP"/>
    <property type="match status" value="1"/>
</dbReference>
<dbReference type="PROSITE" id="PS50042">
    <property type="entry name" value="CNMP_BINDING_3"/>
    <property type="match status" value="1"/>
</dbReference>
<evidence type="ECO:0000256" key="3">
    <source>
        <dbReference type="ARBA" id="ARBA00023163"/>
    </source>
</evidence>
<dbReference type="InterPro" id="IPR000595">
    <property type="entry name" value="cNMP-bd_dom"/>
</dbReference>
<dbReference type="PANTHER" id="PTHR24567:SF28">
    <property type="entry name" value="LISTERIOLYSIN REGULATORY PROTEIN"/>
    <property type="match status" value="1"/>
</dbReference>
<dbReference type="AlphaFoldDB" id="A0A9E5T3M4"/>
<evidence type="ECO:0000256" key="1">
    <source>
        <dbReference type="ARBA" id="ARBA00023015"/>
    </source>
</evidence>
<feature type="domain" description="Cyclic nucleotide-binding" evidence="4">
    <location>
        <begin position="16"/>
        <end position="85"/>
    </location>
</feature>
<dbReference type="SMART" id="SM00419">
    <property type="entry name" value="HTH_CRP"/>
    <property type="match status" value="1"/>
</dbReference>
<dbReference type="EMBL" id="JAAONZ010000015">
    <property type="protein sequence ID" value="NHO67293.1"/>
    <property type="molecule type" value="Genomic_DNA"/>
</dbReference>
<dbReference type="RefSeq" id="WP_167189726.1">
    <property type="nucleotide sequence ID" value="NZ_JAAONZ010000015.1"/>
</dbReference>
<dbReference type="PANTHER" id="PTHR24567">
    <property type="entry name" value="CRP FAMILY TRANSCRIPTIONAL REGULATORY PROTEIN"/>
    <property type="match status" value="1"/>
</dbReference>
<evidence type="ECO:0000259" key="5">
    <source>
        <dbReference type="PROSITE" id="PS51063"/>
    </source>
</evidence>
<keyword evidence="1" id="KW-0805">Transcription regulation</keyword>
<name>A0A9E5T3M4_9GAMM</name>
<proteinExistence type="predicted"/>
<evidence type="ECO:0000313" key="7">
    <source>
        <dbReference type="Proteomes" id="UP000787472"/>
    </source>
</evidence>
<dbReference type="InterPro" id="IPR014710">
    <property type="entry name" value="RmlC-like_jellyroll"/>
</dbReference>
<dbReference type="GO" id="GO:0003677">
    <property type="term" value="F:DNA binding"/>
    <property type="evidence" value="ECO:0007669"/>
    <property type="project" value="UniProtKB-KW"/>
</dbReference>
<dbReference type="Gene3D" id="2.60.120.10">
    <property type="entry name" value="Jelly Rolls"/>
    <property type="match status" value="1"/>
</dbReference>
<dbReference type="PRINTS" id="PR00034">
    <property type="entry name" value="HTHCRP"/>
</dbReference>
<dbReference type="CDD" id="cd00038">
    <property type="entry name" value="CAP_ED"/>
    <property type="match status" value="1"/>
</dbReference>
<dbReference type="InterPro" id="IPR012318">
    <property type="entry name" value="HTH_CRP"/>
</dbReference>
<dbReference type="Pfam" id="PF00027">
    <property type="entry name" value="cNMP_binding"/>
    <property type="match status" value="1"/>
</dbReference>
<dbReference type="GO" id="GO:0005829">
    <property type="term" value="C:cytosol"/>
    <property type="evidence" value="ECO:0007669"/>
    <property type="project" value="TreeGrafter"/>
</dbReference>
<keyword evidence="7" id="KW-1185">Reference proteome</keyword>
<protein>
    <submittedName>
        <fullName evidence="6">Crp/Fnr family transcriptional regulator</fullName>
    </submittedName>
</protein>
<dbReference type="Pfam" id="PF13545">
    <property type="entry name" value="HTH_Crp_2"/>
    <property type="match status" value="1"/>
</dbReference>
<dbReference type="InterPro" id="IPR036388">
    <property type="entry name" value="WH-like_DNA-bd_sf"/>
</dbReference>
<dbReference type="Proteomes" id="UP000787472">
    <property type="component" value="Unassembled WGS sequence"/>
</dbReference>
<dbReference type="FunFam" id="1.10.10.10:FF:000028">
    <property type="entry name" value="Fumarate/nitrate reduction transcriptional regulator Fnr"/>
    <property type="match status" value="1"/>
</dbReference>
<dbReference type="SMART" id="SM00100">
    <property type="entry name" value="cNMP"/>
    <property type="match status" value="1"/>
</dbReference>
<dbReference type="Gene3D" id="1.10.10.10">
    <property type="entry name" value="Winged helix-like DNA-binding domain superfamily/Winged helix DNA-binding domain"/>
    <property type="match status" value="1"/>
</dbReference>
<organism evidence="6 7">
    <name type="scientific">Pseudomaricurvus hydrocarbonicus</name>
    <dbReference type="NCBI Taxonomy" id="1470433"/>
    <lineage>
        <taxon>Bacteria</taxon>
        <taxon>Pseudomonadati</taxon>
        <taxon>Pseudomonadota</taxon>
        <taxon>Gammaproteobacteria</taxon>
        <taxon>Cellvibrionales</taxon>
        <taxon>Cellvibrionaceae</taxon>
        <taxon>Pseudomaricurvus</taxon>
    </lineage>
</organism>
<dbReference type="PROSITE" id="PS51063">
    <property type="entry name" value="HTH_CRP_2"/>
    <property type="match status" value="1"/>
</dbReference>